<comment type="caution">
    <text evidence="3">The sequence shown here is derived from an EMBL/GenBank/DDBJ whole genome shotgun (WGS) entry which is preliminary data.</text>
</comment>
<proteinExistence type="predicted"/>
<gene>
    <name evidence="3" type="ORF">GCM10010531_25000</name>
</gene>
<evidence type="ECO:0000313" key="3">
    <source>
        <dbReference type="EMBL" id="GAA3170722.1"/>
    </source>
</evidence>
<feature type="transmembrane region" description="Helical" evidence="1">
    <location>
        <begin position="436"/>
        <end position="457"/>
    </location>
</feature>
<feature type="transmembrane region" description="Helical" evidence="1">
    <location>
        <begin position="410"/>
        <end position="429"/>
    </location>
</feature>
<keyword evidence="1" id="KW-0472">Membrane</keyword>
<protein>
    <submittedName>
        <fullName evidence="3">M20/M25/M40 family metallo-hydrolase</fullName>
    </submittedName>
</protein>
<sequence>MPTPPRPFPRLAGLLVVVLLLGLAAWSVLALRPPSPAPADAPAAEFSAARAFEHVQRIAAETHVAGSAAGGRVVDDLVETLSALGLDTRVQRAVGAWQSEPGSTEMARVRNVVAVLPGSDPTGRLYLMAHHDSVETGPGAADDAAGVSALLESVRALTEGPQLRNDVVVVLTDAEEACLCGAEAFAASHPLASGGGVVLNFEARGTTGPPIMFETSLGNAGLAGAFADAAPHKVASSFAVEVYRALPNDTDFSVLLADGRFTGLNTAFIDGAAAYHTPQDVPDRLDRATLQAMGDNALAMARELGDRDLAALAVPGAEDATYFPVLDQLVRYPGSWVWPLAAGAGVLVLLVVWVVARRGESPLRWTLAGTLLAAVPLVGGPLAVQGLWWGLVAVRSDYGSMLDHWRPGPYRLAAVALVAAVTLLWYAVLRRRIGPTSLAVGGLVWLAVLAGVLAAYAPGGSYLAVWPALAGALVVLVCALTANRVVRAVLALAAGAVAVVVLAPTVSLFFPALGLSSGAAPAFVAAMLTVALLPAFELLFPDPDAVPTAGSRTTAAAVPVVALVTAGACAVAGLLVDTFDAKHPVPSQLVYVLDADGGQAWWASTEHEPGEYTSRYVDEDSSFGGWPYLDGSDVVAGPAVPADLPAPEVEVVSDAVVGERREVTVRVTPQRSAVRLLSLELAVDGGTVERARAGGRAVPDAALGGSFLRITFHAPPPDGLQATFSVAGDGTASLRVVDGSDGLDGLPGFEPRPDGVDAAGSHSSDLVLVGSTTELG</sequence>
<feature type="transmembrane region" description="Helical" evidence="1">
    <location>
        <begin position="553"/>
        <end position="576"/>
    </location>
</feature>
<feature type="domain" description="Peptidase M28" evidence="2">
    <location>
        <begin position="111"/>
        <end position="300"/>
    </location>
</feature>
<dbReference type="Gene3D" id="3.40.630.10">
    <property type="entry name" value="Zn peptidases"/>
    <property type="match status" value="1"/>
</dbReference>
<dbReference type="PANTHER" id="PTHR12147">
    <property type="entry name" value="METALLOPEPTIDASE M28 FAMILY MEMBER"/>
    <property type="match status" value="1"/>
</dbReference>
<dbReference type="PANTHER" id="PTHR12147:SF26">
    <property type="entry name" value="PEPTIDASE M28 DOMAIN-CONTAINING PROTEIN"/>
    <property type="match status" value="1"/>
</dbReference>
<dbReference type="Proteomes" id="UP001499924">
    <property type="component" value="Unassembled WGS sequence"/>
</dbReference>
<feature type="transmembrane region" description="Helical" evidence="1">
    <location>
        <begin position="489"/>
        <end position="513"/>
    </location>
</feature>
<evidence type="ECO:0000313" key="4">
    <source>
        <dbReference type="Proteomes" id="UP001499924"/>
    </source>
</evidence>
<organism evidence="3 4">
    <name type="scientific">Blastococcus jejuensis</name>
    <dbReference type="NCBI Taxonomy" id="351224"/>
    <lineage>
        <taxon>Bacteria</taxon>
        <taxon>Bacillati</taxon>
        <taxon>Actinomycetota</taxon>
        <taxon>Actinomycetes</taxon>
        <taxon>Geodermatophilales</taxon>
        <taxon>Geodermatophilaceae</taxon>
        <taxon>Blastococcus</taxon>
    </lineage>
</organism>
<evidence type="ECO:0000256" key="1">
    <source>
        <dbReference type="SAM" id="Phobius"/>
    </source>
</evidence>
<accession>A0ABP6P9J5</accession>
<dbReference type="SUPFAM" id="SSF53187">
    <property type="entry name" value="Zn-dependent exopeptidases"/>
    <property type="match status" value="1"/>
</dbReference>
<feature type="transmembrane region" description="Helical" evidence="1">
    <location>
        <begin position="519"/>
        <end position="541"/>
    </location>
</feature>
<keyword evidence="4" id="KW-1185">Reference proteome</keyword>
<feature type="transmembrane region" description="Helical" evidence="1">
    <location>
        <begin position="336"/>
        <end position="356"/>
    </location>
</feature>
<dbReference type="InterPro" id="IPR045175">
    <property type="entry name" value="M28_fam"/>
</dbReference>
<dbReference type="InterPro" id="IPR007484">
    <property type="entry name" value="Peptidase_M28"/>
</dbReference>
<name>A0ABP6P9J5_9ACTN</name>
<keyword evidence="1" id="KW-0812">Transmembrane</keyword>
<evidence type="ECO:0000259" key="2">
    <source>
        <dbReference type="Pfam" id="PF04389"/>
    </source>
</evidence>
<reference evidence="4" key="1">
    <citation type="journal article" date="2019" name="Int. J. Syst. Evol. Microbiol.">
        <title>The Global Catalogue of Microorganisms (GCM) 10K type strain sequencing project: providing services to taxonomists for standard genome sequencing and annotation.</title>
        <authorList>
            <consortium name="The Broad Institute Genomics Platform"/>
            <consortium name="The Broad Institute Genome Sequencing Center for Infectious Disease"/>
            <person name="Wu L."/>
            <person name="Ma J."/>
        </authorList>
    </citation>
    <scope>NUCLEOTIDE SEQUENCE [LARGE SCALE GENOMIC DNA]</scope>
    <source>
        <strain evidence="4">JCM 15614</strain>
    </source>
</reference>
<dbReference type="Pfam" id="PF04389">
    <property type="entry name" value="Peptidase_M28"/>
    <property type="match status" value="1"/>
</dbReference>
<dbReference type="EMBL" id="BAAAVV010000005">
    <property type="protein sequence ID" value="GAA3170722.1"/>
    <property type="molecule type" value="Genomic_DNA"/>
</dbReference>
<feature type="transmembrane region" description="Helical" evidence="1">
    <location>
        <begin position="368"/>
        <end position="390"/>
    </location>
</feature>
<feature type="transmembrane region" description="Helical" evidence="1">
    <location>
        <begin position="463"/>
        <end position="482"/>
    </location>
</feature>
<keyword evidence="1" id="KW-1133">Transmembrane helix</keyword>
<dbReference type="RefSeq" id="WP_344689227.1">
    <property type="nucleotide sequence ID" value="NZ_BAAAVV010000005.1"/>
</dbReference>